<proteinExistence type="inferred from homology"/>
<dbReference type="InterPro" id="IPR028362">
    <property type="entry name" value="AlgI"/>
</dbReference>
<dbReference type="Pfam" id="PF03062">
    <property type="entry name" value="MBOAT"/>
    <property type="match status" value="1"/>
</dbReference>
<feature type="transmembrane region" description="Helical" evidence="10">
    <location>
        <begin position="151"/>
        <end position="170"/>
    </location>
</feature>
<evidence type="ECO:0000256" key="5">
    <source>
        <dbReference type="ARBA" id="ARBA00022692"/>
    </source>
</evidence>
<keyword evidence="7 9" id="KW-0472">Membrane</keyword>
<evidence type="ECO:0000256" key="6">
    <source>
        <dbReference type="ARBA" id="ARBA00022989"/>
    </source>
</evidence>
<feature type="transmembrane region" description="Helical" evidence="10">
    <location>
        <begin position="73"/>
        <end position="92"/>
    </location>
</feature>
<evidence type="ECO:0000256" key="9">
    <source>
        <dbReference type="PIRNR" id="PIRNR016636"/>
    </source>
</evidence>
<gene>
    <name evidence="11" type="ORF">V5E97_16515</name>
</gene>
<dbReference type="PANTHER" id="PTHR13285">
    <property type="entry name" value="ACYLTRANSFERASE"/>
    <property type="match status" value="1"/>
</dbReference>
<feature type="transmembrane region" description="Helical" evidence="10">
    <location>
        <begin position="442"/>
        <end position="462"/>
    </location>
</feature>
<comment type="subcellular location">
    <subcellularLocation>
        <location evidence="1">Cell membrane</location>
        <topology evidence="1">Multi-pass membrane protein</topology>
    </subcellularLocation>
</comment>
<evidence type="ECO:0000256" key="1">
    <source>
        <dbReference type="ARBA" id="ARBA00004651"/>
    </source>
</evidence>
<evidence type="ECO:0000256" key="8">
    <source>
        <dbReference type="ARBA" id="ARBA00023315"/>
    </source>
</evidence>
<dbReference type="GO" id="GO:0016746">
    <property type="term" value="F:acyltransferase activity"/>
    <property type="evidence" value="ECO:0007669"/>
    <property type="project" value="UniProtKB-KW"/>
</dbReference>
<feature type="transmembrane region" description="Helical" evidence="10">
    <location>
        <begin position="330"/>
        <end position="347"/>
    </location>
</feature>
<dbReference type="GO" id="GO:0005886">
    <property type="term" value="C:plasma membrane"/>
    <property type="evidence" value="ECO:0007669"/>
    <property type="project" value="UniProtKB-SubCell"/>
</dbReference>
<sequence>MLFCSQSFLFFFAIVFATYWALPWPRARIILLLVASFYFYASWNRWLAALIGLSATFDYSVGLGLERSRSARWRSLLLGLSLVANLSLLAYFKYANFFLGSLEEILRTLGSEASLPVLRVMLPIGISFYTFEAINYTVDVYRKRVPAERNLGHFLLFITFFPHLVAGPIVRARDFLPQLRQTKRWDWARMQLGAQYFLLGLFKKLAIADRMAAFADPVFAQPGDYSSHAVWVAALAYTIQIYCDFSGYTDMAIGCAHLLGYKLAANFNLPYLSRNVSEFWRRWHISLSSWLRDYLFIPLGGSLGSRRRTYLNLLVTMTLGGLWHGASWTFVVWGAFHGFLLIGHRLFRDFCDPRPRVSAMLLGSLGTLARIGLTFLTVCVGWVIFRATSFGLAVEMLRRLFLPHGGAGTPAAELSFWITLLAVAICHALAVRGLTTRLMDRLPAPVLGFGYAAILMVALILAPDAGKPFVYFQF</sequence>
<keyword evidence="6 10" id="KW-1133">Transmembrane helix</keyword>
<evidence type="ECO:0000256" key="4">
    <source>
        <dbReference type="ARBA" id="ARBA00022679"/>
    </source>
</evidence>
<dbReference type="PIRSF" id="PIRSF500217">
    <property type="entry name" value="AlgI"/>
    <property type="match status" value="1"/>
</dbReference>
<dbReference type="InterPro" id="IPR051085">
    <property type="entry name" value="MB_O-acyltransferase"/>
</dbReference>
<keyword evidence="5 10" id="KW-0812">Transmembrane</keyword>
<dbReference type="PIRSF" id="PIRSF016636">
    <property type="entry name" value="AlgI_DltB"/>
    <property type="match status" value="1"/>
</dbReference>
<organism evidence="11">
    <name type="scientific">Singulisphaera sp. Ch08</name>
    <dbReference type="NCBI Taxonomy" id="3120278"/>
    <lineage>
        <taxon>Bacteria</taxon>
        <taxon>Pseudomonadati</taxon>
        <taxon>Planctomycetota</taxon>
        <taxon>Planctomycetia</taxon>
        <taxon>Isosphaerales</taxon>
        <taxon>Isosphaeraceae</taxon>
        <taxon>Singulisphaera</taxon>
    </lineage>
</organism>
<feature type="transmembrane region" description="Helical" evidence="10">
    <location>
        <begin position="414"/>
        <end position="435"/>
    </location>
</feature>
<keyword evidence="3 9" id="KW-1003">Cell membrane</keyword>
<protein>
    <submittedName>
        <fullName evidence="11">MBOAT family protein</fullName>
    </submittedName>
</protein>
<feature type="transmembrane region" description="Helical" evidence="10">
    <location>
        <begin position="368"/>
        <end position="394"/>
    </location>
</feature>
<dbReference type="InterPro" id="IPR004299">
    <property type="entry name" value="MBOAT_fam"/>
</dbReference>
<evidence type="ECO:0000313" key="11">
    <source>
        <dbReference type="EMBL" id="XBH07572.1"/>
    </source>
</evidence>
<evidence type="ECO:0000256" key="10">
    <source>
        <dbReference type="SAM" id="Phobius"/>
    </source>
</evidence>
<keyword evidence="8 9" id="KW-0012">Acyltransferase</keyword>
<keyword evidence="4 9" id="KW-0808">Transferase</keyword>
<dbReference type="GO" id="GO:0042121">
    <property type="term" value="P:alginic acid biosynthetic process"/>
    <property type="evidence" value="ECO:0007669"/>
    <property type="project" value="InterPro"/>
</dbReference>
<reference evidence="11" key="1">
    <citation type="submission" date="2024-05" db="EMBL/GenBank/DDBJ databases">
        <title>Planctomycetes of the genus Singulisphaera possess chitinolytic capabilities.</title>
        <authorList>
            <person name="Ivanova A."/>
        </authorList>
    </citation>
    <scope>NUCLEOTIDE SEQUENCE</scope>
    <source>
        <strain evidence="11">Ch08T</strain>
    </source>
</reference>
<evidence type="ECO:0000256" key="3">
    <source>
        <dbReference type="ARBA" id="ARBA00022475"/>
    </source>
</evidence>
<dbReference type="PANTHER" id="PTHR13285:SF23">
    <property type="entry name" value="TEICHOIC ACID D-ALANYLTRANSFERASE"/>
    <property type="match status" value="1"/>
</dbReference>
<evidence type="ECO:0000256" key="2">
    <source>
        <dbReference type="ARBA" id="ARBA00010323"/>
    </source>
</evidence>
<dbReference type="InterPro" id="IPR024194">
    <property type="entry name" value="Ac/AlaTfrase_AlgI/DltB"/>
</dbReference>
<name>A0AAU7CR32_9BACT</name>
<evidence type="ECO:0000256" key="7">
    <source>
        <dbReference type="ARBA" id="ARBA00023136"/>
    </source>
</evidence>
<dbReference type="RefSeq" id="WP_406700411.1">
    <property type="nucleotide sequence ID" value="NZ_CP155447.1"/>
</dbReference>
<accession>A0AAU7CR32</accession>
<feature type="transmembrane region" description="Helical" evidence="10">
    <location>
        <begin position="6"/>
        <end position="22"/>
    </location>
</feature>
<dbReference type="EMBL" id="CP155447">
    <property type="protein sequence ID" value="XBH07572.1"/>
    <property type="molecule type" value="Genomic_DNA"/>
</dbReference>
<dbReference type="AlphaFoldDB" id="A0AAU7CR32"/>
<comment type="similarity">
    <text evidence="2 9">Belongs to the membrane-bound acyltransferase family.</text>
</comment>
<feature type="transmembrane region" description="Helical" evidence="10">
    <location>
        <begin position="113"/>
        <end position="131"/>
    </location>
</feature>